<dbReference type="GO" id="GO:0002939">
    <property type="term" value="P:tRNA N1-guanine methylation"/>
    <property type="evidence" value="ECO:0007669"/>
    <property type="project" value="TreeGrafter"/>
</dbReference>
<keyword evidence="9 15" id="KW-0808">Transferase</keyword>
<keyword evidence="20" id="KW-1185">Reference proteome</keyword>
<feature type="binding site" evidence="15 16">
    <location>
        <position position="112"/>
    </location>
    <ligand>
        <name>S-adenosyl-L-methionine</name>
        <dbReference type="ChEBI" id="CHEBI:59789"/>
    </ligand>
</feature>
<dbReference type="EC" id="2.1.1.228" evidence="5 15"/>
<dbReference type="RefSeq" id="WP_214169976.1">
    <property type="nucleotide sequence ID" value="NZ_JAHCVJ010000001.1"/>
</dbReference>
<dbReference type="InterPro" id="IPR029028">
    <property type="entry name" value="Alpha/beta_knot_MTases"/>
</dbReference>
<evidence type="ECO:0000256" key="1">
    <source>
        <dbReference type="ARBA" id="ARBA00002634"/>
    </source>
</evidence>
<evidence type="ECO:0000256" key="10">
    <source>
        <dbReference type="ARBA" id="ARBA00022691"/>
    </source>
</evidence>
<name>A0AAW4L152_9BACT</name>
<keyword evidence="7 15" id="KW-0963">Cytoplasm</keyword>
<dbReference type="PANTHER" id="PTHR46417:SF1">
    <property type="entry name" value="TRNA (GUANINE-N(1)-)-METHYLTRANSFERASE"/>
    <property type="match status" value="1"/>
</dbReference>
<dbReference type="PANTHER" id="PTHR46417">
    <property type="entry name" value="TRNA (GUANINE-N(1)-)-METHYLTRANSFERASE"/>
    <property type="match status" value="1"/>
</dbReference>
<dbReference type="InterPro" id="IPR023148">
    <property type="entry name" value="tRNA_m1G_MeTrfase_C_sf"/>
</dbReference>
<comment type="caution">
    <text evidence="19">The sequence shown here is derived from an EMBL/GenBank/DDBJ whole genome shotgun (WGS) entry which is preliminary data.</text>
</comment>
<proteinExistence type="inferred from homology"/>
<dbReference type="EMBL" id="JAHCVJ010000001">
    <property type="protein sequence ID" value="MBT0663215.1"/>
    <property type="molecule type" value="Genomic_DNA"/>
</dbReference>
<reference evidence="19 20" key="1">
    <citation type="submission" date="2021-05" db="EMBL/GenBank/DDBJ databases">
        <title>The draft genome of Geobacter pelophilus DSM 12255.</title>
        <authorList>
            <person name="Xu Z."/>
            <person name="Masuda Y."/>
            <person name="Itoh H."/>
            <person name="Senoo K."/>
        </authorList>
    </citation>
    <scope>NUCLEOTIDE SEQUENCE [LARGE SCALE GENOMIC DNA]</scope>
    <source>
        <strain evidence="19 20">DSM 12255</strain>
    </source>
</reference>
<protein>
    <recommendedName>
        <fullName evidence="6 15">tRNA (guanine-N(1)-)-methyltransferase</fullName>
        <ecNumber evidence="5 15">2.1.1.228</ecNumber>
    </recommendedName>
    <alternativeName>
        <fullName evidence="12 15">M1G-methyltransferase</fullName>
    </alternativeName>
    <alternativeName>
        <fullName evidence="13 15">tRNA [GM37] methyltransferase</fullName>
    </alternativeName>
</protein>
<dbReference type="FunFam" id="3.40.1280.10:FF:000001">
    <property type="entry name" value="tRNA (guanine-N(1)-)-methyltransferase"/>
    <property type="match status" value="1"/>
</dbReference>
<evidence type="ECO:0000256" key="4">
    <source>
        <dbReference type="ARBA" id="ARBA00011738"/>
    </source>
</evidence>
<dbReference type="PIRSF" id="PIRSF000386">
    <property type="entry name" value="tRNA_mtase"/>
    <property type="match status" value="1"/>
</dbReference>
<evidence type="ECO:0000313" key="19">
    <source>
        <dbReference type="EMBL" id="MBT0663215.1"/>
    </source>
</evidence>
<organism evidence="19 20">
    <name type="scientific">Geoanaerobacter pelophilus</name>
    <dbReference type="NCBI Taxonomy" id="60036"/>
    <lineage>
        <taxon>Bacteria</taxon>
        <taxon>Pseudomonadati</taxon>
        <taxon>Thermodesulfobacteriota</taxon>
        <taxon>Desulfuromonadia</taxon>
        <taxon>Geobacterales</taxon>
        <taxon>Geobacteraceae</taxon>
        <taxon>Geoanaerobacter</taxon>
    </lineage>
</organism>
<evidence type="ECO:0000256" key="12">
    <source>
        <dbReference type="ARBA" id="ARBA00029736"/>
    </source>
</evidence>
<accession>A0AAW4L152</accession>
<comment type="catalytic activity">
    <reaction evidence="14 15 17">
        <text>guanosine(37) in tRNA + S-adenosyl-L-methionine = N(1)-methylguanosine(37) in tRNA + S-adenosyl-L-homocysteine + H(+)</text>
        <dbReference type="Rhea" id="RHEA:36899"/>
        <dbReference type="Rhea" id="RHEA-COMP:10145"/>
        <dbReference type="Rhea" id="RHEA-COMP:10147"/>
        <dbReference type="ChEBI" id="CHEBI:15378"/>
        <dbReference type="ChEBI" id="CHEBI:57856"/>
        <dbReference type="ChEBI" id="CHEBI:59789"/>
        <dbReference type="ChEBI" id="CHEBI:73542"/>
        <dbReference type="ChEBI" id="CHEBI:74269"/>
        <dbReference type="EC" id="2.1.1.228"/>
    </reaction>
</comment>
<feature type="domain" description="tRNA methyltransferase TRMD/TRM10-type" evidence="18">
    <location>
        <begin position="1"/>
        <end position="224"/>
    </location>
</feature>
<keyword evidence="10 15" id="KW-0949">S-adenosyl-L-methionine</keyword>
<evidence type="ECO:0000259" key="18">
    <source>
        <dbReference type="Pfam" id="PF01746"/>
    </source>
</evidence>
<evidence type="ECO:0000256" key="15">
    <source>
        <dbReference type="HAMAP-Rule" id="MF_00605"/>
    </source>
</evidence>
<dbReference type="GO" id="GO:0052906">
    <property type="term" value="F:tRNA (guanine(37)-N1)-methyltransferase activity"/>
    <property type="evidence" value="ECO:0007669"/>
    <property type="project" value="UniProtKB-UniRule"/>
</dbReference>
<evidence type="ECO:0000256" key="3">
    <source>
        <dbReference type="ARBA" id="ARBA00007630"/>
    </source>
</evidence>
<evidence type="ECO:0000256" key="17">
    <source>
        <dbReference type="RuleBase" id="RU003464"/>
    </source>
</evidence>
<evidence type="ECO:0000256" key="16">
    <source>
        <dbReference type="PIRSR" id="PIRSR000386-1"/>
    </source>
</evidence>
<dbReference type="GO" id="GO:0005829">
    <property type="term" value="C:cytosol"/>
    <property type="evidence" value="ECO:0007669"/>
    <property type="project" value="TreeGrafter"/>
</dbReference>
<evidence type="ECO:0000313" key="20">
    <source>
        <dbReference type="Proteomes" id="UP000811899"/>
    </source>
</evidence>
<dbReference type="FunFam" id="1.10.1270.20:FF:000001">
    <property type="entry name" value="tRNA (guanine-N(1)-)-methyltransferase"/>
    <property type="match status" value="1"/>
</dbReference>
<evidence type="ECO:0000256" key="14">
    <source>
        <dbReference type="ARBA" id="ARBA00047783"/>
    </source>
</evidence>
<gene>
    <name evidence="15 19" type="primary">trmD</name>
    <name evidence="19" type="ORF">KI809_02785</name>
</gene>
<evidence type="ECO:0000256" key="8">
    <source>
        <dbReference type="ARBA" id="ARBA00022603"/>
    </source>
</evidence>
<dbReference type="HAMAP" id="MF_00605">
    <property type="entry name" value="TrmD"/>
    <property type="match status" value="1"/>
</dbReference>
<dbReference type="NCBIfam" id="TIGR00088">
    <property type="entry name" value="trmD"/>
    <property type="match status" value="1"/>
</dbReference>
<dbReference type="Proteomes" id="UP000811899">
    <property type="component" value="Unassembled WGS sequence"/>
</dbReference>
<dbReference type="NCBIfam" id="NF000648">
    <property type="entry name" value="PRK00026.1"/>
    <property type="match status" value="1"/>
</dbReference>
<dbReference type="CDD" id="cd18080">
    <property type="entry name" value="TrmD-like"/>
    <property type="match status" value="1"/>
</dbReference>
<keyword evidence="11 15" id="KW-0819">tRNA processing</keyword>
<evidence type="ECO:0000256" key="9">
    <source>
        <dbReference type="ARBA" id="ARBA00022679"/>
    </source>
</evidence>
<comment type="subcellular location">
    <subcellularLocation>
        <location evidence="2 15 17">Cytoplasm</location>
    </subcellularLocation>
</comment>
<comment type="similarity">
    <text evidence="3 15 17">Belongs to the RNA methyltransferase TrmD family.</text>
</comment>
<evidence type="ECO:0000256" key="6">
    <source>
        <dbReference type="ARBA" id="ARBA00014679"/>
    </source>
</evidence>
<dbReference type="InterPro" id="IPR029026">
    <property type="entry name" value="tRNA_m1G_MTases_N"/>
</dbReference>
<dbReference type="SUPFAM" id="SSF75217">
    <property type="entry name" value="alpha/beta knot"/>
    <property type="match status" value="1"/>
</dbReference>
<dbReference type="Gene3D" id="3.40.1280.10">
    <property type="match status" value="1"/>
</dbReference>
<dbReference type="AlphaFoldDB" id="A0AAW4L152"/>
<dbReference type="InterPro" id="IPR002649">
    <property type="entry name" value="tRNA_m1G_MeTrfase_TrmD"/>
</dbReference>
<evidence type="ECO:0000256" key="13">
    <source>
        <dbReference type="ARBA" id="ARBA00033392"/>
    </source>
</evidence>
<dbReference type="Gene3D" id="1.10.1270.20">
    <property type="entry name" value="tRNA(m1g37)methyltransferase, domain 2"/>
    <property type="match status" value="1"/>
</dbReference>
<keyword evidence="8 15" id="KW-0489">Methyltransferase</keyword>
<evidence type="ECO:0000256" key="7">
    <source>
        <dbReference type="ARBA" id="ARBA00022490"/>
    </source>
</evidence>
<feature type="binding site" evidence="15 16">
    <location>
        <begin position="132"/>
        <end position="137"/>
    </location>
    <ligand>
        <name>S-adenosyl-L-methionine</name>
        <dbReference type="ChEBI" id="CHEBI:59789"/>
    </ligand>
</feature>
<evidence type="ECO:0000256" key="2">
    <source>
        <dbReference type="ARBA" id="ARBA00004496"/>
    </source>
</evidence>
<evidence type="ECO:0000256" key="5">
    <source>
        <dbReference type="ARBA" id="ARBA00012807"/>
    </source>
</evidence>
<comment type="subunit">
    <text evidence="4 15 17">Homodimer.</text>
</comment>
<dbReference type="Pfam" id="PF01746">
    <property type="entry name" value="tRNA_m1G_MT"/>
    <property type="match status" value="1"/>
</dbReference>
<sequence>MKFDVLTLFPDMVAGPLNDSIIGRGIERGLIELNLWNIRDYAVDRHRTVDDSPYGGGAGMVMKVEPLYSCIETVKAKRPEARVILTSPRGVPFSQEMAKELAGLTELIIVCGRYEGIDERVTELCIDQEVSIGDFVLTGGELAAMVIVDAVGRLLPGVLGCDDSSVEESFSDGLLEYPQYTRPPEFHGLKVPEVLLSGNHQEIAKWRRQQAILRTVAARPELLANAQLTPAERTLVAHALEMRHEH</sequence>
<dbReference type="InterPro" id="IPR016009">
    <property type="entry name" value="tRNA_MeTrfase_TRMD/TRM10"/>
</dbReference>
<comment type="function">
    <text evidence="1 15 17">Specifically methylates guanosine-37 in various tRNAs.</text>
</comment>
<evidence type="ECO:0000256" key="11">
    <source>
        <dbReference type="ARBA" id="ARBA00022694"/>
    </source>
</evidence>